<dbReference type="PANTHER" id="PTHR43268:SF6">
    <property type="entry name" value="THIOSULFATE SULFURTRANSFERASE_RHODANESE-LIKE DOMAIN-CONTAINING PROTEIN 2"/>
    <property type="match status" value="1"/>
</dbReference>
<dbReference type="STRING" id="1332188.L336_0244"/>
<protein>
    <recommendedName>
        <fullName evidence="1">tRNA uridine(34) hydroxylase</fullName>
        <ecNumber evidence="1">1.14.-.-</ecNumber>
    </recommendedName>
    <alternativeName>
        <fullName evidence="1">tRNA hydroxylation protein O</fullName>
    </alternativeName>
</protein>
<dbReference type="Gene3D" id="3.40.250.10">
    <property type="entry name" value="Rhodanese-like domain"/>
    <property type="match status" value="1"/>
</dbReference>
<accession>R4PK93</accession>
<dbReference type="InterPro" id="IPR040503">
    <property type="entry name" value="TRHO_N"/>
</dbReference>
<dbReference type="GO" id="GO:0006400">
    <property type="term" value="P:tRNA modification"/>
    <property type="evidence" value="ECO:0007669"/>
    <property type="project" value="UniProtKB-UniRule"/>
</dbReference>
<keyword evidence="1" id="KW-0560">Oxidoreductase</keyword>
<comment type="catalytic activity">
    <reaction evidence="1">
        <text>uridine(34) in tRNA + AH2 + O2 = 5-hydroxyuridine(34) in tRNA + A + H2O</text>
        <dbReference type="Rhea" id="RHEA:64224"/>
        <dbReference type="Rhea" id="RHEA-COMP:11727"/>
        <dbReference type="Rhea" id="RHEA-COMP:13381"/>
        <dbReference type="ChEBI" id="CHEBI:13193"/>
        <dbReference type="ChEBI" id="CHEBI:15377"/>
        <dbReference type="ChEBI" id="CHEBI:15379"/>
        <dbReference type="ChEBI" id="CHEBI:17499"/>
        <dbReference type="ChEBI" id="CHEBI:65315"/>
        <dbReference type="ChEBI" id="CHEBI:136877"/>
    </reaction>
</comment>
<dbReference type="KEGG" id="saal:L336_0244"/>
<keyword evidence="4" id="KW-1185">Reference proteome</keyword>
<dbReference type="PROSITE" id="PS50206">
    <property type="entry name" value="RHODANESE_3"/>
    <property type="match status" value="1"/>
</dbReference>
<dbReference type="PANTHER" id="PTHR43268">
    <property type="entry name" value="THIOSULFATE SULFURTRANSFERASE/RHODANESE-LIKE DOMAIN-CONTAINING PROTEIN 2"/>
    <property type="match status" value="1"/>
</dbReference>
<dbReference type="SMART" id="SM00450">
    <property type="entry name" value="RHOD"/>
    <property type="match status" value="1"/>
</dbReference>
<proteinExistence type="inferred from homology"/>
<comment type="similarity">
    <text evidence="1">Belongs to the TrhO family.</text>
</comment>
<reference evidence="3 4" key="1">
    <citation type="journal article" date="2013" name="Nat. Biotechnol.">
        <title>Genome sequences of rare, uncultured bacteria obtained by differential coverage binning of multiple metagenomes.</title>
        <authorList>
            <person name="Albertsen M."/>
            <person name="Hugenholtz P."/>
            <person name="Skarshewski A."/>
            <person name="Nielsen K.L."/>
            <person name="Tyson G.W."/>
            <person name="Nielsen P.H."/>
        </authorList>
    </citation>
    <scope>NUCLEOTIDE SEQUENCE [LARGE SCALE GENOMIC DNA]</scope>
    <source>
        <strain evidence="3">TM71</strain>
    </source>
</reference>
<dbReference type="CDD" id="cd01518">
    <property type="entry name" value="RHOD_YceA"/>
    <property type="match status" value="1"/>
</dbReference>
<dbReference type="PATRIC" id="fig|1332188.3.peg.241"/>
<feature type="domain" description="Rhodanese" evidence="2">
    <location>
        <begin position="128"/>
        <end position="223"/>
    </location>
</feature>
<evidence type="ECO:0000259" key="2">
    <source>
        <dbReference type="PROSITE" id="PS50206"/>
    </source>
</evidence>
<gene>
    <name evidence="1" type="primary">trhO</name>
    <name evidence="3" type="ORF">L336_0244</name>
</gene>
<evidence type="ECO:0000313" key="3">
    <source>
        <dbReference type="EMBL" id="AGL61953.1"/>
    </source>
</evidence>
<dbReference type="Pfam" id="PF00581">
    <property type="entry name" value="Rhodanese"/>
    <property type="match status" value="1"/>
</dbReference>
<dbReference type="Pfam" id="PF17773">
    <property type="entry name" value="UPF0176_N"/>
    <property type="match status" value="1"/>
</dbReference>
<dbReference type="AlphaFoldDB" id="R4PK93"/>
<dbReference type="InterPro" id="IPR020936">
    <property type="entry name" value="TrhO"/>
</dbReference>
<name>R4PK93_9BACT</name>
<dbReference type="HAMAP" id="MF_00469">
    <property type="entry name" value="TrhO"/>
    <property type="match status" value="1"/>
</dbReference>
<dbReference type="GO" id="GO:0016705">
    <property type="term" value="F:oxidoreductase activity, acting on paired donors, with incorporation or reduction of molecular oxygen"/>
    <property type="evidence" value="ECO:0007669"/>
    <property type="project" value="UniProtKB-UniRule"/>
</dbReference>
<dbReference type="Gene3D" id="3.30.70.100">
    <property type="match status" value="1"/>
</dbReference>
<comment type="function">
    <text evidence="1">Catalyzes oxygen-dependent 5-hydroxyuridine (ho5U) modification at position 34 in tRNAs.</text>
</comment>
<dbReference type="NCBIfam" id="NF001134">
    <property type="entry name" value="PRK00142.1-2"/>
    <property type="match status" value="1"/>
</dbReference>
<dbReference type="InterPro" id="IPR001763">
    <property type="entry name" value="Rhodanese-like_dom"/>
</dbReference>
<organism evidence="3 4">
    <name type="scientific">Candidatus Saccharimonas aalborgensis</name>
    <dbReference type="NCBI Taxonomy" id="1332188"/>
    <lineage>
        <taxon>Bacteria</taxon>
        <taxon>Candidatus Saccharimonadota</taxon>
        <taxon>Candidatus Saccharimonadia</taxon>
        <taxon>Candidatus Saccharimonadales</taxon>
        <taxon>Candidatus Saccharimonadaceae</taxon>
        <taxon>Candidatus Saccharimonas</taxon>
    </lineage>
</organism>
<evidence type="ECO:0000256" key="1">
    <source>
        <dbReference type="HAMAP-Rule" id="MF_00469"/>
    </source>
</evidence>
<evidence type="ECO:0000313" key="4">
    <source>
        <dbReference type="Proteomes" id="UP000013893"/>
    </source>
</evidence>
<dbReference type="EMBL" id="CP005957">
    <property type="protein sequence ID" value="AGL61953.1"/>
    <property type="molecule type" value="Genomic_DNA"/>
</dbReference>
<keyword evidence="1" id="KW-0819">tRNA processing</keyword>
<dbReference type="InterPro" id="IPR022111">
    <property type="entry name" value="Rhodanese_C"/>
</dbReference>
<dbReference type="Proteomes" id="UP000013893">
    <property type="component" value="Chromosome"/>
</dbReference>
<dbReference type="NCBIfam" id="NF001135">
    <property type="entry name" value="PRK00142.1-3"/>
    <property type="match status" value="1"/>
</dbReference>
<sequence length="299" mass="34085">MQKILLYYKFFPIDDPELLKLWQKTLCDSLNLKGRILVSTQGINGTVGGDIDDLKRYIKATKAFPGFKDILWKWSDGSRDDFPRMSVKVKKELVAFETWDEIKIDTNGVVGRGPHLKPHEVNEMVEKYGDNVVFFDGRNHYEAKVGQFKNAVVPDTRTSRDFKRELESGKYDDLKDKKVISYCTGGVRCELLSAMMKQRGFKDVYQIDGGIVKYGEAYGDDGLWEGQLYVFDGRMGMNFSDHTKTIGRCVHCDGPTSNYENCAEPSCNELVLICKSCMNNKENLFHTMSCREKARVAAV</sequence>
<dbReference type="HOGENOM" id="CLU_038878_1_0_0"/>
<dbReference type="EC" id="1.14.-.-" evidence="1"/>
<dbReference type="OrthoDB" id="9778326at2"/>
<dbReference type="InterPro" id="IPR036873">
    <property type="entry name" value="Rhodanese-like_dom_sf"/>
</dbReference>
<dbReference type="RefSeq" id="WP_015641403.1">
    <property type="nucleotide sequence ID" value="NC_021219.1"/>
</dbReference>
<dbReference type="SUPFAM" id="SSF52821">
    <property type="entry name" value="Rhodanese/Cell cycle control phosphatase"/>
    <property type="match status" value="1"/>
</dbReference>
<dbReference type="Pfam" id="PF12368">
    <property type="entry name" value="Rhodanese_C"/>
    <property type="match status" value="1"/>
</dbReference>